<dbReference type="Proteomes" id="UP000242637">
    <property type="component" value="Chromosome 1"/>
</dbReference>
<keyword evidence="1" id="KW-1133">Transmembrane helix</keyword>
<dbReference type="KEGG" id="dco:SAMEA4475696_2021"/>
<evidence type="ECO:0000256" key="1">
    <source>
        <dbReference type="SAM" id="Phobius"/>
    </source>
</evidence>
<accession>A0A239VPN7</accession>
<evidence type="ECO:0000313" key="2">
    <source>
        <dbReference type="EMBL" id="SNV24265.1"/>
    </source>
</evidence>
<evidence type="ECO:0000313" key="3">
    <source>
        <dbReference type="Proteomes" id="UP000242637"/>
    </source>
</evidence>
<dbReference type="EMBL" id="LT906453">
    <property type="protein sequence ID" value="SNV24265.1"/>
    <property type="molecule type" value="Genomic_DNA"/>
</dbReference>
<keyword evidence="1" id="KW-0472">Membrane</keyword>
<name>A0A239VPN7_9MICO</name>
<feature type="transmembrane region" description="Helical" evidence="1">
    <location>
        <begin position="12"/>
        <end position="33"/>
    </location>
</feature>
<keyword evidence="3" id="KW-1185">Reference proteome</keyword>
<gene>
    <name evidence="2" type="ORF">SAMEA4475696_02021</name>
</gene>
<proteinExistence type="predicted"/>
<protein>
    <submittedName>
        <fullName evidence="2">Uncharacterized protein</fullName>
    </submittedName>
</protein>
<keyword evidence="1" id="KW-0812">Transmembrane</keyword>
<dbReference type="AlphaFoldDB" id="A0A239VPN7"/>
<organism evidence="2 3">
    <name type="scientific">Dermatophilus congolensis</name>
    <dbReference type="NCBI Taxonomy" id="1863"/>
    <lineage>
        <taxon>Bacteria</taxon>
        <taxon>Bacillati</taxon>
        <taxon>Actinomycetota</taxon>
        <taxon>Actinomycetes</taxon>
        <taxon>Micrococcales</taxon>
        <taxon>Dermatophilaceae</taxon>
        <taxon>Dermatophilus</taxon>
    </lineage>
</organism>
<sequence length="71" mass="7027">MMQSQKIAKKSAGIAFLAAIVVAGVTVGINGVSPDSPGGAVQLVSFVLFGAAVAAGMVYALISAVTKNKSF</sequence>
<feature type="transmembrane region" description="Helical" evidence="1">
    <location>
        <begin position="39"/>
        <end position="62"/>
    </location>
</feature>
<reference evidence="2 3" key="1">
    <citation type="submission" date="2017-06" db="EMBL/GenBank/DDBJ databases">
        <authorList>
            <consortium name="Pathogen Informatics"/>
        </authorList>
    </citation>
    <scope>NUCLEOTIDE SEQUENCE [LARGE SCALE GENOMIC DNA]</scope>
    <source>
        <strain evidence="2 3">NCTC13039</strain>
    </source>
</reference>